<dbReference type="GO" id="GO:0007165">
    <property type="term" value="P:signal transduction"/>
    <property type="evidence" value="ECO:0007669"/>
    <property type="project" value="UniProtKB-KW"/>
</dbReference>
<reference evidence="10" key="2">
    <citation type="submission" date="2022-08" db="UniProtKB">
        <authorList>
            <consortium name="EnsemblMetazoa"/>
        </authorList>
    </citation>
    <scope>IDENTIFICATION</scope>
    <source>
        <strain evidence="10">STECLA/ALBI9_A</strain>
    </source>
</reference>
<dbReference type="GO" id="GO:0005886">
    <property type="term" value="C:plasma membrane"/>
    <property type="evidence" value="ECO:0007669"/>
    <property type="project" value="UniProtKB-SubCell"/>
</dbReference>
<dbReference type="PANTHER" id="PTHR21137">
    <property type="entry name" value="ODORANT RECEPTOR"/>
    <property type="match status" value="1"/>
</dbReference>
<keyword evidence="9" id="KW-0807">Transducer</keyword>
<dbReference type="GO" id="GO:0005549">
    <property type="term" value="F:odorant binding"/>
    <property type="evidence" value="ECO:0007669"/>
    <property type="project" value="InterPro"/>
</dbReference>
<dbReference type="VEuPathDB" id="VectorBase:AALB20_026678"/>
<organism evidence="10 11">
    <name type="scientific">Anopheles albimanus</name>
    <name type="common">New world malaria mosquito</name>
    <dbReference type="NCBI Taxonomy" id="7167"/>
    <lineage>
        <taxon>Eukaryota</taxon>
        <taxon>Metazoa</taxon>
        <taxon>Ecdysozoa</taxon>
        <taxon>Arthropoda</taxon>
        <taxon>Hexapoda</taxon>
        <taxon>Insecta</taxon>
        <taxon>Pterygota</taxon>
        <taxon>Neoptera</taxon>
        <taxon>Endopterygota</taxon>
        <taxon>Diptera</taxon>
        <taxon>Nematocera</taxon>
        <taxon>Culicoidea</taxon>
        <taxon>Culicidae</taxon>
        <taxon>Anophelinae</taxon>
        <taxon>Anopheles</taxon>
    </lineage>
</organism>
<sequence>MLPLYMTCVCYTCFLYRHDISKLIFCITTMGFNCQAIVKIFFFTIRRSRVLKLNDFSNKHYRSVLRESDRVQGAICKNLSLMFVITKGTLYLYQMLLITALIVPAIGSFFLGDLLLPFGFILPFANPQETTGYVVNYFFQTIMSYYYYGISAGSDIAIIYNLLTASGQLDCMMALIEELNDQLTQGAAPAAIRRKIVQIIQLHQFHREYMNKLMHFLYLYHVGAIGCTIFSIIISVLGFVLLRWYTGIMLGVLASLQLFYICFLGTCLEIKTDELIATVGAIKWDRLSRVEMKNMNLMLTITQNPKLLLLVSTPLNINTYLQVHKMIYSMVMMLENTK</sequence>
<proteinExistence type="predicted"/>
<protein>
    <submittedName>
        <fullName evidence="10">Uncharacterized protein</fullName>
    </submittedName>
</protein>
<evidence type="ECO:0000256" key="8">
    <source>
        <dbReference type="ARBA" id="ARBA00023170"/>
    </source>
</evidence>
<evidence type="ECO:0000256" key="1">
    <source>
        <dbReference type="ARBA" id="ARBA00004651"/>
    </source>
</evidence>
<evidence type="ECO:0000256" key="4">
    <source>
        <dbReference type="ARBA" id="ARBA00022692"/>
    </source>
</evidence>
<reference evidence="10 11" key="1">
    <citation type="journal article" date="2017" name="G3 (Bethesda)">
        <title>The Physical Genome Mapping of Anopheles albimanus Corrected Scaffold Misassemblies and Identified Interarm Rearrangements in Genus Anopheles.</title>
        <authorList>
            <person name="Artemov G.N."/>
            <person name="Peery A.N."/>
            <person name="Jiang X."/>
            <person name="Tu Z."/>
            <person name="Stegniy V.N."/>
            <person name="Sharakhova M.V."/>
            <person name="Sharakhov I.V."/>
        </authorList>
    </citation>
    <scope>NUCLEOTIDE SEQUENCE [LARGE SCALE GENOMIC DNA]</scope>
    <source>
        <strain evidence="10 11">ALBI9_A</strain>
    </source>
</reference>
<keyword evidence="8" id="KW-0675">Receptor</keyword>
<dbReference type="Pfam" id="PF02949">
    <property type="entry name" value="7tm_6"/>
    <property type="match status" value="1"/>
</dbReference>
<dbReference type="InterPro" id="IPR004117">
    <property type="entry name" value="7tm6_olfct_rcpt"/>
</dbReference>
<dbReference type="VEuPathDB" id="VectorBase:AALB015627"/>
<evidence type="ECO:0000256" key="3">
    <source>
        <dbReference type="ARBA" id="ARBA00022606"/>
    </source>
</evidence>
<evidence type="ECO:0000256" key="7">
    <source>
        <dbReference type="ARBA" id="ARBA00023136"/>
    </source>
</evidence>
<name>A0A182G048_ANOAL</name>
<dbReference type="GO" id="GO:0004984">
    <property type="term" value="F:olfactory receptor activity"/>
    <property type="evidence" value="ECO:0007669"/>
    <property type="project" value="InterPro"/>
</dbReference>
<evidence type="ECO:0000256" key="9">
    <source>
        <dbReference type="ARBA" id="ARBA00023224"/>
    </source>
</evidence>
<evidence type="ECO:0000313" key="11">
    <source>
        <dbReference type="Proteomes" id="UP000069272"/>
    </source>
</evidence>
<keyword evidence="2" id="KW-1003">Cell membrane</keyword>
<dbReference type="AlphaFoldDB" id="A0A182G048"/>
<accession>A0A182G048</accession>
<evidence type="ECO:0000256" key="5">
    <source>
        <dbReference type="ARBA" id="ARBA00022725"/>
    </source>
</evidence>
<dbReference type="Proteomes" id="UP000069272">
    <property type="component" value="Chromosome 3R"/>
</dbReference>
<dbReference type="PANTHER" id="PTHR21137:SF35">
    <property type="entry name" value="ODORANT RECEPTOR 19A-RELATED"/>
    <property type="match status" value="1"/>
</dbReference>
<dbReference type="EnsemblMetazoa" id="AALB015627-RA">
    <property type="protein sequence ID" value="AALB015627-PA"/>
    <property type="gene ID" value="AALB015627"/>
</dbReference>
<evidence type="ECO:0000256" key="2">
    <source>
        <dbReference type="ARBA" id="ARBA00022475"/>
    </source>
</evidence>
<keyword evidence="7" id="KW-0472">Membrane</keyword>
<evidence type="ECO:0000313" key="10">
    <source>
        <dbReference type="EnsemblMetazoa" id="AALB015627-PA"/>
    </source>
</evidence>
<evidence type="ECO:0000256" key="6">
    <source>
        <dbReference type="ARBA" id="ARBA00022989"/>
    </source>
</evidence>
<keyword evidence="11" id="KW-1185">Reference proteome</keyword>
<keyword evidence="4" id="KW-0812">Transmembrane</keyword>
<comment type="subcellular location">
    <subcellularLocation>
        <location evidence="1">Cell membrane</location>
        <topology evidence="1">Multi-pass membrane protein</topology>
    </subcellularLocation>
</comment>
<keyword evidence="6" id="KW-1133">Transmembrane helix</keyword>
<keyword evidence="5" id="KW-0552">Olfaction</keyword>
<keyword evidence="3" id="KW-0716">Sensory transduction</keyword>